<accession>A0ACB8R3Y5</accession>
<keyword evidence="2" id="KW-1185">Reference proteome</keyword>
<protein>
    <submittedName>
        <fullName evidence="1">Uncharacterized protein</fullName>
    </submittedName>
</protein>
<evidence type="ECO:0000313" key="1">
    <source>
        <dbReference type="EMBL" id="KAI0038597.1"/>
    </source>
</evidence>
<dbReference type="EMBL" id="MU276457">
    <property type="protein sequence ID" value="KAI0038597.1"/>
    <property type="molecule type" value="Genomic_DNA"/>
</dbReference>
<dbReference type="Proteomes" id="UP000814033">
    <property type="component" value="Unassembled WGS sequence"/>
</dbReference>
<organism evidence="1 2">
    <name type="scientific">Auriscalpium vulgare</name>
    <dbReference type="NCBI Taxonomy" id="40419"/>
    <lineage>
        <taxon>Eukaryota</taxon>
        <taxon>Fungi</taxon>
        <taxon>Dikarya</taxon>
        <taxon>Basidiomycota</taxon>
        <taxon>Agaricomycotina</taxon>
        <taxon>Agaricomycetes</taxon>
        <taxon>Russulales</taxon>
        <taxon>Auriscalpiaceae</taxon>
        <taxon>Auriscalpium</taxon>
    </lineage>
</organism>
<gene>
    <name evidence="1" type="ORF">FA95DRAFT_1613258</name>
</gene>
<sequence>MHTMPSPSLPTEIILIIVNDVSSLQDLRNLRTAGRAFCAAATPRAFRTVGATNRRDNALGLVSLLKSDLANYVREVVYREYAVDELPEDRDSRETVDADYGPAVEKPLVEAFTLAASLPWLRSLRFMFHPRCPAALQHAQDRSAFLAFGSTSTALHLQRALLATIGGAAPHLRALALTNVMPLPHAVYELPTFQTALSSLTNLLISTASGMPRRGIGGATWFMFWLFTINRSILNSAVDVMSLSLMSSDHLIIVRSIADGAALPRLKYLTLRNVRMIGEADLEEFVRRHGMLEWIDGFRGTEKVRWVRRTHADPLDKSEYEFPPSMAG</sequence>
<name>A0ACB8R3Y5_9AGAM</name>
<reference evidence="1" key="2">
    <citation type="journal article" date="2022" name="New Phytol.">
        <title>Evolutionary transition to the ectomycorrhizal habit in the genomes of a hyperdiverse lineage of mushroom-forming fungi.</title>
        <authorList>
            <person name="Looney B."/>
            <person name="Miyauchi S."/>
            <person name="Morin E."/>
            <person name="Drula E."/>
            <person name="Courty P.E."/>
            <person name="Kohler A."/>
            <person name="Kuo A."/>
            <person name="LaButti K."/>
            <person name="Pangilinan J."/>
            <person name="Lipzen A."/>
            <person name="Riley R."/>
            <person name="Andreopoulos W."/>
            <person name="He G."/>
            <person name="Johnson J."/>
            <person name="Nolan M."/>
            <person name="Tritt A."/>
            <person name="Barry K.W."/>
            <person name="Grigoriev I.V."/>
            <person name="Nagy L.G."/>
            <person name="Hibbett D."/>
            <person name="Henrissat B."/>
            <person name="Matheny P.B."/>
            <person name="Labbe J."/>
            <person name="Martin F.M."/>
        </authorList>
    </citation>
    <scope>NUCLEOTIDE SEQUENCE</scope>
    <source>
        <strain evidence="1">FP105234-sp</strain>
    </source>
</reference>
<comment type="caution">
    <text evidence="1">The sequence shown here is derived from an EMBL/GenBank/DDBJ whole genome shotgun (WGS) entry which is preliminary data.</text>
</comment>
<reference evidence="1" key="1">
    <citation type="submission" date="2021-02" db="EMBL/GenBank/DDBJ databases">
        <authorList>
            <consortium name="DOE Joint Genome Institute"/>
            <person name="Ahrendt S."/>
            <person name="Looney B.P."/>
            <person name="Miyauchi S."/>
            <person name="Morin E."/>
            <person name="Drula E."/>
            <person name="Courty P.E."/>
            <person name="Chicoki N."/>
            <person name="Fauchery L."/>
            <person name="Kohler A."/>
            <person name="Kuo A."/>
            <person name="Labutti K."/>
            <person name="Pangilinan J."/>
            <person name="Lipzen A."/>
            <person name="Riley R."/>
            <person name="Andreopoulos W."/>
            <person name="He G."/>
            <person name="Johnson J."/>
            <person name="Barry K.W."/>
            <person name="Grigoriev I.V."/>
            <person name="Nagy L."/>
            <person name="Hibbett D."/>
            <person name="Henrissat B."/>
            <person name="Matheny P.B."/>
            <person name="Labbe J."/>
            <person name="Martin F."/>
        </authorList>
    </citation>
    <scope>NUCLEOTIDE SEQUENCE</scope>
    <source>
        <strain evidence="1">FP105234-sp</strain>
    </source>
</reference>
<evidence type="ECO:0000313" key="2">
    <source>
        <dbReference type="Proteomes" id="UP000814033"/>
    </source>
</evidence>
<proteinExistence type="predicted"/>